<dbReference type="Pfam" id="PF02798">
    <property type="entry name" value="GST_N"/>
    <property type="match status" value="1"/>
</dbReference>
<dbReference type="InterPro" id="IPR050213">
    <property type="entry name" value="GST_superfamily"/>
</dbReference>
<keyword evidence="7" id="KW-1185">Reference proteome</keyword>
<comment type="caution">
    <text evidence="6">The sequence shown here is derived from an EMBL/GenBank/DDBJ whole genome shotgun (WGS) entry which is preliminary data.</text>
</comment>
<dbReference type="CDD" id="cd03192">
    <property type="entry name" value="GST_C_Sigma_like"/>
    <property type="match status" value="1"/>
</dbReference>
<evidence type="ECO:0000313" key="7">
    <source>
        <dbReference type="Proteomes" id="UP001152320"/>
    </source>
</evidence>
<dbReference type="CDD" id="cd03039">
    <property type="entry name" value="GST_N_Sigma_like"/>
    <property type="match status" value="1"/>
</dbReference>
<dbReference type="InterPro" id="IPR004045">
    <property type="entry name" value="Glutathione_S-Trfase_N"/>
</dbReference>
<dbReference type="SFLD" id="SFLDG01205">
    <property type="entry name" value="AMPS.1"/>
    <property type="match status" value="1"/>
</dbReference>
<dbReference type="SFLD" id="SFLDS00019">
    <property type="entry name" value="Glutathione_Transferase_(cytos"/>
    <property type="match status" value="1"/>
</dbReference>
<gene>
    <name evidence="6" type="ORF">HOLleu_37462</name>
</gene>
<organism evidence="6 7">
    <name type="scientific">Holothuria leucospilota</name>
    <name type="common">Black long sea cucumber</name>
    <name type="synonym">Mertensiothuria leucospilota</name>
    <dbReference type="NCBI Taxonomy" id="206669"/>
    <lineage>
        <taxon>Eukaryota</taxon>
        <taxon>Metazoa</taxon>
        <taxon>Echinodermata</taxon>
        <taxon>Eleutherozoa</taxon>
        <taxon>Echinozoa</taxon>
        <taxon>Holothuroidea</taxon>
        <taxon>Aspidochirotacea</taxon>
        <taxon>Aspidochirotida</taxon>
        <taxon>Holothuriidae</taxon>
        <taxon>Holothuria</taxon>
    </lineage>
</organism>
<evidence type="ECO:0000313" key="6">
    <source>
        <dbReference type="EMBL" id="KAJ8022537.1"/>
    </source>
</evidence>
<dbReference type="InterPro" id="IPR010987">
    <property type="entry name" value="Glutathione-S-Trfase_C-like"/>
</dbReference>
<dbReference type="FunFam" id="1.20.1050.10:FF:000030">
    <property type="entry name" value="Glutathione S-transferase S1"/>
    <property type="match status" value="1"/>
</dbReference>
<dbReference type="InterPro" id="IPR004046">
    <property type="entry name" value="GST_C"/>
</dbReference>
<dbReference type="InterPro" id="IPR036249">
    <property type="entry name" value="Thioredoxin-like_sf"/>
</dbReference>
<feature type="domain" description="GST C-terminal" evidence="5">
    <location>
        <begin position="81"/>
        <end position="211"/>
    </location>
</feature>
<dbReference type="SUPFAM" id="SSF47616">
    <property type="entry name" value="GST C-terminal domain-like"/>
    <property type="match status" value="1"/>
</dbReference>
<proteinExistence type="predicted"/>
<dbReference type="PANTHER" id="PTHR11571">
    <property type="entry name" value="GLUTATHIONE S-TRANSFERASE"/>
    <property type="match status" value="1"/>
</dbReference>
<evidence type="ECO:0000259" key="5">
    <source>
        <dbReference type="PROSITE" id="PS50405"/>
    </source>
</evidence>
<evidence type="ECO:0000256" key="2">
    <source>
        <dbReference type="ARBA" id="ARBA00022679"/>
    </source>
</evidence>
<accession>A0A9Q0YH61</accession>
<dbReference type="AlphaFoldDB" id="A0A9Q0YH61"/>
<dbReference type="Pfam" id="PF14497">
    <property type="entry name" value="GST_C_3"/>
    <property type="match status" value="1"/>
</dbReference>
<protein>
    <recommendedName>
        <fullName evidence="1">glutathione transferase</fullName>
        <ecNumber evidence="1">2.5.1.18</ecNumber>
    </recommendedName>
</protein>
<dbReference type="Proteomes" id="UP001152320">
    <property type="component" value="Chromosome 20"/>
</dbReference>
<dbReference type="OrthoDB" id="414243at2759"/>
<keyword evidence="2" id="KW-0808">Transferase</keyword>
<dbReference type="SFLD" id="SFLDG00363">
    <property type="entry name" value="AMPS_(cytGST):_Alpha-__Mu-__Pi"/>
    <property type="match status" value="1"/>
</dbReference>
<dbReference type="Gene3D" id="1.20.1050.10">
    <property type="match status" value="1"/>
</dbReference>
<dbReference type="Gene3D" id="3.40.30.10">
    <property type="entry name" value="Glutaredoxin"/>
    <property type="match status" value="1"/>
</dbReference>
<dbReference type="PANTHER" id="PTHR11571:SF224">
    <property type="entry name" value="HEMATOPOIETIC PROSTAGLANDIN D SYNTHASE"/>
    <property type="match status" value="1"/>
</dbReference>
<reference evidence="6" key="1">
    <citation type="submission" date="2021-10" db="EMBL/GenBank/DDBJ databases">
        <title>Tropical sea cucumber genome reveals ecological adaptation and Cuvierian tubules defense mechanism.</title>
        <authorList>
            <person name="Chen T."/>
        </authorList>
    </citation>
    <scope>NUCLEOTIDE SEQUENCE</scope>
    <source>
        <strain evidence="6">Nanhai2018</strain>
        <tissue evidence="6">Muscle</tissue>
    </source>
</reference>
<evidence type="ECO:0000256" key="1">
    <source>
        <dbReference type="ARBA" id="ARBA00012452"/>
    </source>
</evidence>
<comment type="catalytic activity">
    <reaction evidence="3">
        <text>RX + glutathione = an S-substituted glutathione + a halide anion + H(+)</text>
        <dbReference type="Rhea" id="RHEA:16437"/>
        <dbReference type="ChEBI" id="CHEBI:15378"/>
        <dbReference type="ChEBI" id="CHEBI:16042"/>
        <dbReference type="ChEBI" id="CHEBI:17792"/>
        <dbReference type="ChEBI" id="CHEBI:57925"/>
        <dbReference type="ChEBI" id="CHEBI:90779"/>
        <dbReference type="EC" id="2.5.1.18"/>
    </reaction>
</comment>
<dbReference type="EMBL" id="JAIZAY010000020">
    <property type="protein sequence ID" value="KAJ8022537.1"/>
    <property type="molecule type" value="Genomic_DNA"/>
</dbReference>
<dbReference type="PROSITE" id="PS50404">
    <property type="entry name" value="GST_NTER"/>
    <property type="match status" value="1"/>
</dbReference>
<dbReference type="InterPro" id="IPR040079">
    <property type="entry name" value="Glutathione_S-Trfase"/>
</dbReference>
<evidence type="ECO:0000259" key="4">
    <source>
        <dbReference type="PROSITE" id="PS50404"/>
    </source>
</evidence>
<feature type="domain" description="GST N-terminal" evidence="4">
    <location>
        <begin position="2"/>
        <end position="79"/>
    </location>
</feature>
<dbReference type="FunFam" id="3.40.30.10:FF:000035">
    <property type="entry name" value="hematopoietic prostaglandin D synthase"/>
    <property type="match status" value="1"/>
</dbReference>
<dbReference type="EC" id="2.5.1.18" evidence="1"/>
<sequence>MPSYKLVYFNAKGRAEPSRYMFAQAGVEYEDKRLTPEEWKELKPTLLHGQLPVLEVDGKCLIQSHAIHHYLAEELGFSPKTAWDRAQVEVVLETGRDMSPSISAIFAEKDEAMKAELKTKFETETVPKAIGNLEKILKANNDGKDWFVGNELSLADVMVFNMFYDFVPTLLGKKPGEYRPGGFPLFASFMEKFHNLPGIKKWIEARPVTNM</sequence>
<dbReference type="GO" id="GO:0004364">
    <property type="term" value="F:glutathione transferase activity"/>
    <property type="evidence" value="ECO:0007669"/>
    <property type="project" value="UniProtKB-EC"/>
</dbReference>
<name>A0A9Q0YH61_HOLLE</name>
<evidence type="ECO:0000256" key="3">
    <source>
        <dbReference type="ARBA" id="ARBA00047960"/>
    </source>
</evidence>
<dbReference type="SUPFAM" id="SSF52833">
    <property type="entry name" value="Thioredoxin-like"/>
    <property type="match status" value="1"/>
</dbReference>
<dbReference type="GO" id="GO:0006749">
    <property type="term" value="P:glutathione metabolic process"/>
    <property type="evidence" value="ECO:0007669"/>
    <property type="project" value="TreeGrafter"/>
</dbReference>
<dbReference type="PROSITE" id="PS50405">
    <property type="entry name" value="GST_CTER"/>
    <property type="match status" value="1"/>
</dbReference>
<dbReference type="InterPro" id="IPR036282">
    <property type="entry name" value="Glutathione-S-Trfase_C_sf"/>
</dbReference>